<evidence type="ECO:0000256" key="1">
    <source>
        <dbReference type="SAM" id="Phobius"/>
    </source>
</evidence>
<feature type="transmembrane region" description="Helical" evidence="1">
    <location>
        <begin position="31"/>
        <end position="51"/>
    </location>
</feature>
<evidence type="ECO:0000313" key="3">
    <source>
        <dbReference type="Proteomes" id="UP000195913"/>
    </source>
</evidence>
<keyword evidence="1" id="KW-1133">Transmembrane helix</keyword>
<sequence length="69" mass="6989">MSIAAGAGAEALPCSVPAEELGTLGSAQRTIILGAMPVAALLGGTAAVPIIRSRSRETYLQPNPRNNES</sequence>
<name>A0A1R4GWL9_9MICC</name>
<proteinExistence type="predicted"/>
<keyword evidence="1" id="KW-0472">Membrane</keyword>
<dbReference type="EMBL" id="FUHW01000052">
    <property type="protein sequence ID" value="SJM72504.1"/>
    <property type="molecule type" value="Genomic_DNA"/>
</dbReference>
<keyword evidence="1" id="KW-0812">Transmembrane</keyword>
<reference evidence="2 3" key="1">
    <citation type="submission" date="2017-02" db="EMBL/GenBank/DDBJ databases">
        <authorList>
            <person name="Peterson S.W."/>
        </authorList>
    </citation>
    <scope>NUCLEOTIDE SEQUENCE [LARGE SCALE GENOMIC DNA]</scope>
    <source>
        <strain evidence="2 3">B Ar 00.02</strain>
    </source>
</reference>
<evidence type="ECO:0000313" key="2">
    <source>
        <dbReference type="EMBL" id="SJM72504.1"/>
    </source>
</evidence>
<organism evidence="2 3">
    <name type="scientific">Arthrobacter rhombi</name>
    <dbReference type="NCBI Taxonomy" id="71253"/>
    <lineage>
        <taxon>Bacteria</taxon>
        <taxon>Bacillati</taxon>
        <taxon>Actinomycetota</taxon>
        <taxon>Actinomycetes</taxon>
        <taxon>Micrococcales</taxon>
        <taxon>Micrococcaceae</taxon>
        <taxon>Arthrobacter</taxon>
    </lineage>
</organism>
<dbReference type="Proteomes" id="UP000195913">
    <property type="component" value="Unassembled WGS sequence"/>
</dbReference>
<dbReference type="AlphaFoldDB" id="A0A1R4GWL9"/>
<accession>A0A1R4GWL9</accession>
<gene>
    <name evidence="2" type="ORF">FM101_15240</name>
</gene>
<protein>
    <submittedName>
        <fullName evidence="2">Uncharacterized protein</fullName>
    </submittedName>
</protein>
<keyword evidence="3" id="KW-1185">Reference proteome</keyword>